<proteinExistence type="predicted"/>
<sequence length="61" mass="6754">MDWTAALFFSDRNLGPDWTQLRKSRLAVQLIAAQNRHRAAKHPRIGLFGRRAIAVGPGVSG</sequence>
<dbReference type="HOGENOM" id="CLU_2913267_0_0_0"/>
<evidence type="ECO:0000313" key="1">
    <source>
        <dbReference type="EMBL" id="EAQ77032.1"/>
    </source>
</evidence>
<organism evidence="1 2">
    <name type="scientific">Blastopirellula marina DSM 3645</name>
    <dbReference type="NCBI Taxonomy" id="314230"/>
    <lineage>
        <taxon>Bacteria</taxon>
        <taxon>Pseudomonadati</taxon>
        <taxon>Planctomycetota</taxon>
        <taxon>Planctomycetia</taxon>
        <taxon>Pirellulales</taxon>
        <taxon>Pirellulaceae</taxon>
        <taxon>Blastopirellula</taxon>
    </lineage>
</organism>
<protein>
    <submittedName>
        <fullName evidence="1">Uncharacterized protein</fullName>
    </submittedName>
</protein>
<name>A4A2G5_9BACT</name>
<reference evidence="1 2" key="1">
    <citation type="submission" date="2006-02" db="EMBL/GenBank/DDBJ databases">
        <authorList>
            <person name="Amann R."/>
            <person name="Ferriera S."/>
            <person name="Johnson J."/>
            <person name="Kravitz S."/>
            <person name="Halpern A."/>
            <person name="Remington K."/>
            <person name="Beeson K."/>
            <person name="Tran B."/>
            <person name="Rogers Y.-H."/>
            <person name="Friedman R."/>
            <person name="Venter J.C."/>
        </authorList>
    </citation>
    <scope>NUCLEOTIDE SEQUENCE [LARGE SCALE GENOMIC DNA]</scope>
    <source>
        <strain evidence="1 2">DSM 3645</strain>
    </source>
</reference>
<dbReference type="EMBL" id="AANZ01000045">
    <property type="protein sequence ID" value="EAQ77032.1"/>
    <property type="molecule type" value="Genomic_DNA"/>
</dbReference>
<dbReference type="Proteomes" id="UP000004358">
    <property type="component" value="Unassembled WGS sequence"/>
</dbReference>
<gene>
    <name evidence="1" type="ORF">DSM3645_04250</name>
</gene>
<comment type="caution">
    <text evidence="1">The sequence shown here is derived from an EMBL/GenBank/DDBJ whole genome shotgun (WGS) entry which is preliminary data.</text>
</comment>
<dbReference type="AlphaFoldDB" id="A4A2G5"/>
<evidence type="ECO:0000313" key="2">
    <source>
        <dbReference type="Proteomes" id="UP000004358"/>
    </source>
</evidence>
<accession>A4A2G5</accession>